<dbReference type="Proteomes" id="UP000623958">
    <property type="component" value="Unassembled WGS sequence"/>
</dbReference>
<proteinExistence type="predicted"/>
<protein>
    <submittedName>
        <fullName evidence="2">Uncharacterized protein</fullName>
    </submittedName>
</protein>
<name>A0A919F769_9XANT</name>
<feature type="compositionally biased region" description="Low complexity" evidence="1">
    <location>
        <begin position="39"/>
        <end position="48"/>
    </location>
</feature>
<feature type="region of interest" description="Disordered" evidence="1">
    <location>
        <begin position="1"/>
        <end position="75"/>
    </location>
</feature>
<evidence type="ECO:0000256" key="1">
    <source>
        <dbReference type="SAM" id="MobiDB-lite"/>
    </source>
</evidence>
<accession>A0A919F769</accession>
<reference evidence="2" key="2">
    <citation type="submission" date="2020-09" db="EMBL/GenBank/DDBJ databases">
        <authorList>
            <person name="Sun Q."/>
            <person name="Ohkuma M."/>
        </authorList>
    </citation>
    <scope>NUCLEOTIDE SEQUENCE</scope>
    <source>
        <strain evidence="2">JCM 13306</strain>
    </source>
</reference>
<dbReference type="RefSeq" id="WP_434029021.1">
    <property type="nucleotide sequence ID" value="NZ_BNBA01000010.1"/>
</dbReference>
<feature type="compositionally biased region" description="Basic and acidic residues" evidence="1">
    <location>
        <begin position="49"/>
        <end position="75"/>
    </location>
</feature>
<evidence type="ECO:0000313" key="3">
    <source>
        <dbReference type="Proteomes" id="UP000623958"/>
    </source>
</evidence>
<comment type="caution">
    <text evidence="2">The sequence shown here is derived from an EMBL/GenBank/DDBJ whole genome shotgun (WGS) entry which is preliminary data.</text>
</comment>
<gene>
    <name evidence="2" type="ORF">GCM10009090_15710</name>
</gene>
<dbReference type="AlphaFoldDB" id="A0A919F769"/>
<reference evidence="2" key="1">
    <citation type="journal article" date="2014" name="Int. J. Syst. Evol. Microbiol.">
        <title>Complete genome sequence of Corynebacterium casei LMG S-19264T (=DSM 44701T), isolated from a smear-ripened cheese.</title>
        <authorList>
            <consortium name="US DOE Joint Genome Institute (JGI-PGF)"/>
            <person name="Walter F."/>
            <person name="Albersmeier A."/>
            <person name="Kalinowski J."/>
            <person name="Ruckert C."/>
        </authorList>
    </citation>
    <scope>NUCLEOTIDE SEQUENCE</scope>
    <source>
        <strain evidence="2">JCM 13306</strain>
    </source>
</reference>
<sequence length="75" mass="8397">MNNTANQEILSRPDPQGPGKQNQMEADEPGSDDSKDKQGQPGQQQQQQHQDDGQRKDRQKPGTGGKDEPDRDSRR</sequence>
<evidence type="ECO:0000313" key="2">
    <source>
        <dbReference type="EMBL" id="GHH52294.1"/>
    </source>
</evidence>
<organism evidence="2 3">
    <name type="scientific">Xanthomonas boreopolis</name>
    <dbReference type="NCBI Taxonomy" id="86183"/>
    <lineage>
        <taxon>Bacteria</taxon>
        <taxon>Pseudomonadati</taxon>
        <taxon>Pseudomonadota</taxon>
        <taxon>Gammaproteobacteria</taxon>
        <taxon>Lysobacterales</taxon>
        <taxon>Lysobacteraceae</taxon>
        <taxon>Xanthomonas</taxon>
    </lineage>
</organism>
<dbReference type="EMBL" id="BNBA01000010">
    <property type="protein sequence ID" value="GHH52294.1"/>
    <property type="molecule type" value="Genomic_DNA"/>
</dbReference>
<keyword evidence="3" id="KW-1185">Reference proteome</keyword>